<sequence>MTHEVQDSGSSFDACFTQSKAVEGILSDMSSKLLPNGAPFDHPLPSIGELNNQCQDRHTSEENAYSNAISSAISTSDTSFVKGNTESRVSSSSTLTEMVPPKCSHSASKFAPYGNLVAGSGIGDSQYSQPDQGLEVISKGLDTLKNMAHDLNEVNNAASDLKNTNVRLNDTVNQRLRGLKAMGSSMESDSE</sequence>
<evidence type="ECO:0000313" key="1">
    <source>
        <dbReference type="EMBL" id="KAI8009453.1"/>
    </source>
</evidence>
<reference evidence="1 2" key="1">
    <citation type="journal article" date="2022" name="Plant J.">
        <title>Chromosome-level genome of Camellia lanceoleosa provides a valuable resource for understanding genome evolution and self-incompatibility.</title>
        <authorList>
            <person name="Gong W."/>
            <person name="Xiao S."/>
            <person name="Wang L."/>
            <person name="Liao Z."/>
            <person name="Chang Y."/>
            <person name="Mo W."/>
            <person name="Hu G."/>
            <person name="Li W."/>
            <person name="Zhao G."/>
            <person name="Zhu H."/>
            <person name="Hu X."/>
            <person name="Ji K."/>
            <person name="Xiang X."/>
            <person name="Song Q."/>
            <person name="Yuan D."/>
            <person name="Jin S."/>
            <person name="Zhang L."/>
        </authorList>
    </citation>
    <scope>NUCLEOTIDE SEQUENCE [LARGE SCALE GENOMIC DNA]</scope>
    <source>
        <strain evidence="1">SQ_2022a</strain>
    </source>
</reference>
<organism evidence="1 2">
    <name type="scientific">Camellia lanceoleosa</name>
    <dbReference type="NCBI Taxonomy" id="1840588"/>
    <lineage>
        <taxon>Eukaryota</taxon>
        <taxon>Viridiplantae</taxon>
        <taxon>Streptophyta</taxon>
        <taxon>Embryophyta</taxon>
        <taxon>Tracheophyta</taxon>
        <taxon>Spermatophyta</taxon>
        <taxon>Magnoliopsida</taxon>
        <taxon>eudicotyledons</taxon>
        <taxon>Gunneridae</taxon>
        <taxon>Pentapetalae</taxon>
        <taxon>asterids</taxon>
        <taxon>Ericales</taxon>
        <taxon>Theaceae</taxon>
        <taxon>Camellia</taxon>
    </lineage>
</organism>
<comment type="caution">
    <text evidence="1">The sequence shown here is derived from an EMBL/GenBank/DDBJ whole genome shotgun (WGS) entry which is preliminary data.</text>
</comment>
<gene>
    <name evidence="1" type="ORF">LOK49_LG06G00608</name>
</gene>
<accession>A0ACC0H7G2</accession>
<dbReference type="Proteomes" id="UP001060215">
    <property type="component" value="Chromosome 5"/>
</dbReference>
<evidence type="ECO:0000313" key="2">
    <source>
        <dbReference type="Proteomes" id="UP001060215"/>
    </source>
</evidence>
<protein>
    <submittedName>
        <fullName evidence="1">Syntaxin-71</fullName>
    </submittedName>
</protein>
<keyword evidence="2" id="KW-1185">Reference proteome</keyword>
<proteinExistence type="predicted"/>
<name>A0ACC0H7G2_9ERIC</name>
<dbReference type="EMBL" id="CM045762">
    <property type="protein sequence ID" value="KAI8009453.1"/>
    <property type="molecule type" value="Genomic_DNA"/>
</dbReference>